<evidence type="ECO:0000313" key="1">
    <source>
        <dbReference type="EMBL" id="MBX36084.1"/>
    </source>
</evidence>
<protein>
    <submittedName>
        <fullName evidence="1">Uncharacterized protein</fullName>
    </submittedName>
</protein>
<organism evidence="1">
    <name type="scientific">Rhizophora mucronata</name>
    <name type="common">Asiatic mangrove</name>
    <dbReference type="NCBI Taxonomy" id="61149"/>
    <lineage>
        <taxon>Eukaryota</taxon>
        <taxon>Viridiplantae</taxon>
        <taxon>Streptophyta</taxon>
        <taxon>Embryophyta</taxon>
        <taxon>Tracheophyta</taxon>
        <taxon>Spermatophyta</taxon>
        <taxon>Magnoliopsida</taxon>
        <taxon>eudicotyledons</taxon>
        <taxon>Gunneridae</taxon>
        <taxon>Pentapetalae</taxon>
        <taxon>rosids</taxon>
        <taxon>fabids</taxon>
        <taxon>Malpighiales</taxon>
        <taxon>Rhizophoraceae</taxon>
        <taxon>Rhizophora</taxon>
    </lineage>
</organism>
<reference evidence="1" key="1">
    <citation type="submission" date="2018-02" db="EMBL/GenBank/DDBJ databases">
        <title>Rhizophora mucronata_Transcriptome.</title>
        <authorList>
            <person name="Meera S.P."/>
            <person name="Sreeshan A."/>
            <person name="Augustine A."/>
        </authorList>
    </citation>
    <scope>NUCLEOTIDE SEQUENCE</scope>
    <source>
        <tissue evidence="1">Leaf</tissue>
    </source>
</reference>
<name>A0A2P2N0V4_RHIMU</name>
<dbReference type="EMBL" id="GGEC01055600">
    <property type="protein sequence ID" value="MBX36084.1"/>
    <property type="molecule type" value="Transcribed_RNA"/>
</dbReference>
<accession>A0A2P2N0V4</accession>
<sequence>MIHFLGKQIFFRLSESTTYYD</sequence>
<proteinExistence type="predicted"/>
<dbReference type="AlphaFoldDB" id="A0A2P2N0V4"/>